<keyword evidence="7 17" id="KW-0808">Transferase</keyword>
<comment type="catalytic activity">
    <reaction evidence="15">
        <text>(R)-carnitine + hexadecanoyl-CoA = O-hexadecanoyl-(R)-carnitine + CoA</text>
        <dbReference type="Rhea" id="RHEA:12661"/>
        <dbReference type="ChEBI" id="CHEBI:16347"/>
        <dbReference type="ChEBI" id="CHEBI:17490"/>
        <dbReference type="ChEBI" id="CHEBI:57287"/>
        <dbReference type="ChEBI" id="CHEBI:57379"/>
        <dbReference type="EC" id="2.3.1.21"/>
    </reaction>
    <physiologicalReaction direction="left-to-right" evidence="15">
        <dbReference type="Rhea" id="RHEA:12662"/>
    </physiologicalReaction>
</comment>
<dbReference type="InterPro" id="IPR032476">
    <property type="entry name" value="CPT_N"/>
</dbReference>
<dbReference type="GO" id="GO:0031966">
    <property type="term" value="C:mitochondrial membrane"/>
    <property type="evidence" value="ECO:0007669"/>
    <property type="project" value="UniProtKB-SubCell"/>
</dbReference>
<dbReference type="AlphaFoldDB" id="A0A7M5X7J0"/>
<accession>A0A7M5X7J0</accession>
<dbReference type="GeneID" id="136818385"/>
<comment type="pathway">
    <text evidence="3">Lipid metabolism; fatty acid beta-oxidation.</text>
</comment>
<evidence type="ECO:0000256" key="3">
    <source>
        <dbReference type="ARBA" id="ARBA00005005"/>
    </source>
</evidence>
<keyword evidence="9" id="KW-0276">Fatty acid metabolism</keyword>
<evidence type="ECO:0000256" key="15">
    <source>
        <dbReference type="ARBA" id="ARBA00048480"/>
    </source>
</evidence>
<keyword evidence="13 18" id="KW-0472">Membrane</keyword>
<dbReference type="GO" id="GO:0009437">
    <property type="term" value="P:carnitine metabolic process"/>
    <property type="evidence" value="ECO:0007669"/>
    <property type="project" value="TreeGrafter"/>
</dbReference>
<reference evidence="21" key="1">
    <citation type="submission" date="2021-01" db="UniProtKB">
        <authorList>
            <consortium name="EnsemblMetazoa"/>
        </authorList>
    </citation>
    <scope>IDENTIFICATION</scope>
</reference>
<dbReference type="GO" id="GO:0015909">
    <property type="term" value="P:long-chain fatty acid transport"/>
    <property type="evidence" value="ECO:0007669"/>
    <property type="project" value="UniProtKB-ARBA"/>
</dbReference>
<organism evidence="21 22">
    <name type="scientific">Clytia hemisphaerica</name>
    <dbReference type="NCBI Taxonomy" id="252671"/>
    <lineage>
        <taxon>Eukaryota</taxon>
        <taxon>Metazoa</taxon>
        <taxon>Cnidaria</taxon>
        <taxon>Hydrozoa</taxon>
        <taxon>Hydroidolina</taxon>
        <taxon>Leptothecata</taxon>
        <taxon>Obeliida</taxon>
        <taxon>Clytiidae</taxon>
        <taxon>Clytia</taxon>
    </lineage>
</organism>
<evidence type="ECO:0000256" key="17">
    <source>
        <dbReference type="RuleBase" id="RU003801"/>
    </source>
</evidence>
<evidence type="ECO:0000256" key="12">
    <source>
        <dbReference type="ARBA" id="ARBA00023128"/>
    </source>
</evidence>
<keyword evidence="12" id="KW-0496">Mitochondrion</keyword>
<feature type="domain" description="Carnitine O-palmitoyltransferase N-terminal" evidence="20">
    <location>
        <begin position="1"/>
        <end position="44"/>
    </location>
</feature>
<evidence type="ECO:0000256" key="16">
    <source>
        <dbReference type="PIRSR" id="PIRSR600542-1"/>
    </source>
</evidence>
<evidence type="ECO:0000256" key="1">
    <source>
        <dbReference type="ARBA" id="ARBA00004141"/>
    </source>
</evidence>
<dbReference type="RefSeq" id="XP_066930822.1">
    <property type="nucleotide sequence ID" value="XM_067074721.1"/>
</dbReference>
<evidence type="ECO:0000256" key="11">
    <source>
        <dbReference type="ARBA" id="ARBA00023098"/>
    </source>
</evidence>
<dbReference type="Proteomes" id="UP000594262">
    <property type="component" value="Unplaced"/>
</dbReference>
<evidence type="ECO:0000256" key="10">
    <source>
        <dbReference type="ARBA" id="ARBA00022989"/>
    </source>
</evidence>
<comment type="subcellular location">
    <subcellularLocation>
        <location evidence="1">Membrane</location>
        <topology evidence="1">Multi-pass membrane protein</topology>
    </subcellularLocation>
    <subcellularLocation>
        <location evidence="2">Mitochondrion membrane</location>
    </subcellularLocation>
</comment>
<dbReference type="InterPro" id="IPR039551">
    <property type="entry name" value="Cho/carn_acyl_trans"/>
</dbReference>
<evidence type="ECO:0000256" key="5">
    <source>
        <dbReference type="ARBA" id="ARBA00013243"/>
    </source>
</evidence>
<protein>
    <recommendedName>
        <fullName evidence="5">carnitine O-palmitoyltransferase</fullName>
        <ecNumber evidence="5">2.3.1.21</ecNumber>
    </recommendedName>
</protein>
<dbReference type="FunFam" id="3.30.559.70:FF:000001">
    <property type="entry name" value="Carnitine O-palmitoyltransferase 1, liver isoform"/>
    <property type="match status" value="1"/>
</dbReference>
<feature type="active site" description="Proton acceptor" evidence="16">
    <location>
        <position position="477"/>
    </location>
</feature>
<dbReference type="InterPro" id="IPR023213">
    <property type="entry name" value="CAT-like_dom_sf"/>
</dbReference>
<evidence type="ECO:0000256" key="7">
    <source>
        <dbReference type="ARBA" id="ARBA00022679"/>
    </source>
</evidence>
<dbReference type="SUPFAM" id="SSF52777">
    <property type="entry name" value="CoA-dependent acyltransferases"/>
    <property type="match status" value="2"/>
</dbReference>
<evidence type="ECO:0000256" key="8">
    <source>
        <dbReference type="ARBA" id="ARBA00022692"/>
    </source>
</evidence>
<keyword evidence="11" id="KW-0443">Lipid metabolism</keyword>
<dbReference type="GO" id="GO:0004095">
    <property type="term" value="F:carnitine O-palmitoyltransferase activity"/>
    <property type="evidence" value="ECO:0007669"/>
    <property type="project" value="UniProtKB-EC"/>
</dbReference>
<dbReference type="PANTHER" id="PTHR22589">
    <property type="entry name" value="CARNITINE O-ACYLTRANSFERASE"/>
    <property type="match status" value="1"/>
</dbReference>
<evidence type="ECO:0000313" key="21">
    <source>
        <dbReference type="EnsemblMetazoa" id="CLYHEMP018760.1"/>
    </source>
</evidence>
<dbReference type="Pfam" id="PF00755">
    <property type="entry name" value="Carn_acyltransf"/>
    <property type="match status" value="1"/>
</dbReference>
<feature type="transmembrane region" description="Helical" evidence="18">
    <location>
        <begin position="149"/>
        <end position="167"/>
    </location>
</feature>
<evidence type="ECO:0000256" key="6">
    <source>
        <dbReference type="ARBA" id="ARBA00022448"/>
    </source>
</evidence>
<dbReference type="InterPro" id="IPR000542">
    <property type="entry name" value="Carn_acyl_trans"/>
</dbReference>
<keyword evidence="22" id="KW-1185">Reference proteome</keyword>
<dbReference type="PROSITE" id="PS00440">
    <property type="entry name" value="ACYLTRANSF_C_2"/>
    <property type="match status" value="1"/>
</dbReference>
<feature type="transmembrane region" description="Helical" evidence="18">
    <location>
        <begin position="102"/>
        <end position="122"/>
    </location>
</feature>
<feature type="domain" description="Choline/carnitine acyltransferase" evidence="19">
    <location>
        <begin position="175"/>
        <end position="758"/>
    </location>
</feature>
<keyword evidence="10 18" id="KW-1133">Transmembrane helix</keyword>
<evidence type="ECO:0000256" key="9">
    <source>
        <dbReference type="ARBA" id="ARBA00022832"/>
    </source>
</evidence>
<proteinExistence type="inferred from homology"/>
<feature type="transmembrane region" description="Helical" evidence="18">
    <location>
        <begin position="49"/>
        <end position="72"/>
    </location>
</feature>
<evidence type="ECO:0000256" key="14">
    <source>
        <dbReference type="ARBA" id="ARBA00023315"/>
    </source>
</evidence>
<evidence type="ECO:0000256" key="4">
    <source>
        <dbReference type="ARBA" id="ARBA00005232"/>
    </source>
</evidence>
<dbReference type="InterPro" id="IPR042231">
    <property type="entry name" value="Cho/carn_acyl_trans_2"/>
</dbReference>
<evidence type="ECO:0000256" key="13">
    <source>
        <dbReference type="ARBA" id="ARBA00023136"/>
    </source>
</evidence>
<sequence length="772" mass="88674">MAEAHNAVAFQFAVSDEGVVVNLNKEIIKLMFNSMYKSVKRRCNDAKNAFLKGVYPASPATWMFFLAALLAARYSEHRPTIEILQKMENEFPVKNRFDRSTVLAICIFTIVTIIWLFSAYFCQSILKRLLGSYSIMYNARRKLTITNKLWLAAVKLLCGFSPGLFSFQNSLPCQPVPPLEDTLNRHLDTVRPFMSDEEYENVVKLTKEFKSGVGPKLQRYLKLKYFWSPNYVSDWWERFVYLRSRASLMLNSNYYAVGPLYGAKSHNQAARAATLIHCLFRYRKQIDKHLLKPLKLFYVYPLCSSQYLRNFNSTRIPGKEEDVIVTVPESSYVVVFHKGCFFKVTVIFGGDLIQPIDIQMKLKQIIEYNGTQPNKGEDVLGYLTAADRGVWAETRTKHFATGINKESLDIIEKAAFFVSLDDEKDIYTKWMDDQETQQKLNDFGRSMIHGKGYDRWFDKSFCLVIKNNGQAGFNAEHTWADAPILAQMWEWIHVEEDDNYGYNENGDCVGKARFDWPLPRKLNWDLPKEVLTTIEEVKTKVHKSIDDMDLYIKIFTTFGKGDIKKMKVSPDAFIQMAFQLAYYKSTKKVCLTYESAMTRLFREGRTETVRSCSIPSTEFVKAAVDPDLSVEEKRDLLKKACGHHIDTCRNAMTGQGVDRHLFALYVVSQYLKLEVPFLKTVLSEPWVLSTSQTAVNQTMRLNLQKYPNRVCAGGGFGPVAEKGYGLSYIITGEDLISIHISCKNSCPHTNSEMFANLVCESMNEMREYMLSN</sequence>
<dbReference type="EnsemblMetazoa" id="CLYHEMT018760.1">
    <property type="protein sequence ID" value="CLYHEMP018760.1"/>
    <property type="gene ID" value="CLYHEMG018760"/>
</dbReference>
<dbReference type="UniPathway" id="UPA00659"/>
<evidence type="ECO:0000313" key="22">
    <source>
        <dbReference type="Proteomes" id="UP000594262"/>
    </source>
</evidence>
<dbReference type="Pfam" id="PF16484">
    <property type="entry name" value="CPT_N"/>
    <property type="match status" value="1"/>
</dbReference>
<evidence type="ECO:0000259" key="20">
    <source>
        <dbReference type="Pfam" id="PF16484"/>
    </source>
</evidence>
<evidence type="ECO:0000259" key="19">
    <source>
        <dbReference type="Pfam" id="PF00755"/>
    </source>
</evidence>
<dbReference type="OrthoDB" id="240216at2759"/>
<dbReference type="GO" id="GO:0006635">
    <property type="term" value="P:fatty acid beta-oxidation"/>
    <property type="evidence" value="ECO:0007669"/>
    <property type="project" value="UniProtKB-UniPathway"/>
</dbReference>
<dbReference type="Gene3D" id="6.10.250.1760">
    <property type="match status" value="1"/>
</dbReference>
<name>A0A7M5X7J0_9CNID</name>
<dbReference type="Gene3D" id="3.30.559.10">
    <property type="entry name" value="Chloramphenicol acetyltransferase-like domain"/>
    <property type="match status" value="1"/>
</dbReference>
<keyword evidence="6" id="KW-0813">Transport</keyword>
<dbReference type="Gene3D" id="3.30.559.70">
    <property type="entry name" value="Choline/Carnitine o-acyltransferase, domain 2"/>
    <property type="match status" value="1"/>
</dbReference>
<dbReference type="EC" id="2.3.1.21" evidence="5"/>
<evidence type="ECO:0000256" key="2">
    <source>
        <dbReference type="ARBA" id="ARBA00004325"/>
    </source>
</evidence>
<keyword evidence="8 18" id="KW-0812">Transmembrane</keyword>
<dbReference type="FunFam" id="3.30.559.10:FF:000002">
    <property type="entry name" value="carnitine O-palmitoyltransferase 1, liver isoform"/>
    <property type="match status" value="1"/>
</dbReference>
<evidence type="ECO:0000256" key="18">
    <source>
        <dbReference type="SAM" id="Phobius"/>
    </source>
</evidence>
<comment type="similarity">
    <text evidence="4 17">Belongs to the carnitine/choline acetyltransferase family.</text>
</comment>
<keyword evidence="14 17" id="KW-0012">Acyltransferase</keyword>
<dbReference type="PANTHER" id="PTHR22589:SF31">
    <property type="entry name" value="CARNITINE O-PALMITOYLTRANSFERASE"/>
    <property type="match status" value="1"/>
</dbReference>